<name>A0A839USJ7_9GAMM</name>
<reference evidence="2 3" key="1">
    <citation type="submission" date="2020-08" db="EMBL/GenBank/DDBJ databases">
        <title>Genomic Encyclopedia of Type Strains, Phase III (KMG-III): the genomes of soil and plant-associated and newly described type strains.</title>
        <authorList>
            <person name="Whitman W."/>
        </authorList>
    </citation>
    <scope>NUCLEOTIDE SEQUENCE [LARGE SCALE GENOMIC DNA]</scope>
    <source>
        <strain evidence="2 3">CECT 8571</strain>
    </source>
</reference>
<gene>
    <name evidence="2" type="ORF">FHS30_002648</name>
</gene>
<proteinExistence type="predicted"/>
<accession>A0A839USJ7</accession>
<protein>
    <submittedName>
        <fullName evidence="2">Uncharacterized protein</fullName>
    </submittedName>
</protein>
<dbReference type="AlphaFoldDB" id="A0A839USJ7"/>
<dbReference type="RefSeq" id="WP_183910908.1">
    <property type="nucleotide sequence ID" value="NZ_JACHXZ010000003.1"/>
</dbReference>
<comment type="caution">
    <text evidence="2">The sequence shown here is derived from an EMBL/GenBank/DDBJ whole genome shotgun (WGS) entry which is preliminary data.</text>
</comment>
<evidence type="ECO:0000313" key="3">
    <source>
        <dbReference type="Proteomes" id="UP000559987"/>
    </source>
</evidence>
<organism evidence="2 3">
    <name type="scientific">Simiduia aestuariiviva</name>
    <dbReference type="NCBI Taxonomy" id="1510459"/>
    <lineage>
        <taxon>Bacteria</taxon>
        <taxon>Pseudomonadati</taxon>
        <taxon>Pseudomonadota</taxon>
        <taxon>Gammaproteobacteria</taxon>
        <taxon>Cellvibrionales</taxon>
        <taxon>Cellvibrionaceae</taxon>
        <taxon>Simiduia</taxon>
    </lineage>
</organism>
<dbReference type="Proteomes" id="UP000559987">
    <property type="component" value="Unassembled WGS sequence"/>
</dbReference>
<evidence type="ECO:0000256" key="1">
    <source>
        <dbReference type="SAM" id="Phobius"/>
    </source>
</evidence>
<keyword evidence="1" id="KW-0472">Membrane</keyword>
<keyword evidence="1" id="KW-0812">Transmembrane</keyword>
<keyword evidence="1" id="KW-1133">Transmembrane helix</keyword>
<evidence type="ECO:0000313" key="2">
    <source>
        <dbReference type="EMBL" id="MBB3169440.1"/>
    </source>
</evidence>
<keyword evidence="3" id="KW-1185">Reference proteome</keyword>
<sequence>MKVLPSVLLIILSTLLVAFSGIASGLHFPSSGDSRDILVLAIGMAGILVGVLAIKELERINKMLISNDDKLKGHPL</sequence>
<feature type="transmembrane region" description="Helical" evidence="1">
    <location>
        <begin position="35"/>
        <end position="54"/>
    </location>
</feature>
<dbReference type="EMBL" id="JACHXZ010000003">
    <property type="protein sequence ID" value="MBB3169440.1"/>
    <property type="molecule type" value="Genomic_DNA"/>
</dbReference>